<accession>A0ABX2S376</accession>
<dbReference type="InterPro" id="IPR003346">
    <property type="entry name" value="Transposase_20"/>
</dbReference>
<evidence type="ECO:0000313" key="4">
    <source>
        <dbReference type="Proteomes" id="UP000533017"/>
    </source>
</evidence>
<feature type="region of interest" description="Disordered" evidence="1">
    <location>
        <begin position="1"/>
        <end position="32"/>
    </location>
</feature>
<sequence length="109" mass="12106">MGETAGVRRFRSKDAYARHNGTAPLPVWSSNRARHRLSRTGNRQLNAALHRIALTQARWHPEAKAMIARRVASGDSGREAMRILKRRLSDVVYGALQADEQTSTTQAAA</sequence>
<feature type="domain" description="Transposase IS116/IS110/IS902 C-terminal" evidence="2">
    <location>
        <begin position="1"/>
        <end position="65"/>
    </location>
</feature>
<protein>
    <submittedName>
        <fullName evidence="3">Transposase</fullName>
    </submittedName>
</protein>
<organism evidence="3 4">
    <name type="scientific">Actinopolymorpha cephalotaxi</name>
    <dbReference type="NCBI Taxonomy" id="504797"/>
    <lineage>
        <taxon>Bacteria</taxon>
        <taxon>Bacillati</taxon>
        <taxon>Actinomycetota</taxon>
        <taxon>Actinomycetes</taxon>
        <taxon>Propionibacteriales</taxon>
        <taxon>Actinopolymorphaceae</taxon>
        <taxon>Actinopolymorpha</taxon>
    </lineage>
</organism>
<dbReference type="PANTHER" id="PTHR33055">
    <property type="entry name" value="TRANSPOSASE FOR INSERTION SEQUENCE ELEMENT IS1111A"/>
    <property type="match status" value="1"/>
</dbReference>
<name>A0ABX2S376_9ACTN</name>
<keyword evidence="4" id="KW-1185">Reference proteome</keyword>
<dbReference type="InterPro" id="IPR047650">
    <property type="entry name" value="Transpos_IS110"/>
</dbReference>
<dbReference type="Pfam" id="PF02371">
    <property type="entry name" value="Transposase_20"/>
    <property type="match status" value="1"/>
</dbReference>
<gene>
    <name evidence="3" type="ORF">FHR37_002884</name>
</gene>
<reference evidence="3 4" key="1">
    <citation type="submission" date="2020-07" db="EMBL/GenBank/DDBJ databases">
        <title>Sequencing the genomes of 1000 actinobacteria strains.</title>
        <authorList>
            <person name="Klenk H.-P."/>
        </authorList>
    </citation>
    <scope>NUCLEOTIDE SEQUENCE [LARGE SCALE GENOMIC DNA]</scope>
    <source>
        <strain evidence="3 4">DSM 45117</strain>
    </source>
</reference>
<dbReference type="PANTHER" id="PTHR33055:SF16">
    <property type="entry name" value="TRANSPOSASE FOR INSERTION SEQUENCE ELEMENT IS1547"/>
    <property type="match status" value="1"/>
</dbReference>
<dbReference type="EMBL" id="JACBZA010000001">
    <property type="protein sequence ID" value="NYH84033.1"/>
    <property type="molecule type" value="Genomic_DNA"/>
</dbReference>
<proteinExistence type="predicted"/>
<evidence type="ECO:0000313" key="3">
    <source>
        <dbReference type="EMBL" id="NYH84033.1"/>
    </source>
</evidence>
<evidence type="ECO:0000259" key="2">
    <source>
        <dbReference type="Pfam" id="PF02371"/>
    </source>
</evidence>
<evidence type="ECO:0000256" key="1">
    <source>
        <dbReference type="SAM" id="MobiDB-lite"/>
    </source>
</evidence>
<comment type="caution">
    <text evidence="3">The sequence shown here is derived from an EMBL/GenBank/DDBJ whole genome shotgun (WGS) entry which is preliminary data.</text>
</comment>
<dbReference type="Proteomes" id="UP000533017">
    <property type="component" value="Unassembled WGS sequence"/>
</dbReference>